<dbReference type="Gene3D" id="3.30.70.330">
    <property type="match status" value="1"/>
</dbReference>
<dbReference type="EMBL" id="JBDFQZ010000001">
    <property type="protein sequence ID" value="KAK9757416.1"/>
    <property type="molecule type" value="Genomic_DNA"/>
</dbReference>
<accession>A0AAW1NA98</accession>
<dbReference type="InterPro" id="IPR000504">
    <property type="entry name" value="RRM_dom"/>
</dbReference>
<dbReference type="SUPFAM" id="SSF54928">
    <property type="entry name" value="RNA-binding domain, RBD"/>
    <property type="match status" value="1"/>
</dbReference>
<evidence type="ECO:0000256" key="2">
    <source>
        <dbReference type="PROSITE-ProRule" id="PRU00176"/>
    </source>
</evidence>
<dbReference type="CDD" id="cd21618">
    <property type="entry name" value="RRM_AtNSRA_like"/>
    <property type="match status" value="1"/>
</dbReference>
<gene>
    <name evidence="5" type="ORF">RND81_01G161400</name>
</gene>
<evidence type="ECO:0000313" key="6">
    <source>
        <dbReference type="Proteomes" id="UP001443914"/>
    </source>
</evidence>
<feature type="compositionally biased region" description="Polar residues" evidence="3">
    <location>
        <begin position="230"/>
        <end position="244"/>
    </location>
</feature>
<keyword evidence="1 2" id="KW-0694">RNA-binding</keyword>
<organism evidence="5 6">
    <name type="scientific">Saponaria officinalis</name>
    <name type="common">Common soapwort</name>
    <name type="synonym">Lychnis saponaria</name>
    <dbReference type="NCBI Taxonomy" id="3572"/>
    <lineage>
        <taxon>Eukaryota</taxon>
        <taxon>Viridiplantae</taxon>
        <taxon>Streptophyta</taxon>
        <taxon>Embryophyta</taxon>
        <taxon>Tracheophyta</taxon>
        <taxon>Spermatophyta</taxon>
        <taxon>Magnoliopsida</taxon>
        <taxon>eudicotyledons</taxon>
        <taxon>Gunneridae</taxon>
        <taxon>Pentapetalae</taxon>
        <taxon>Caryophyllales</taxon>
        <taxon>Caryophyllaceae</taxon>
        <taxon>Caryophylleae</taxon>
        <taxon>Saponaria</taxon>
    </lineage>
</organism>
<dbReference type="GO" id="GO:0003723">
    <property type="term" value="F:RNA binding"/>
    <property type="evidence" value="ECO:0007669"/>
    <property type="project" value="UniProtKB-UniRule"/>
</dbReference>
<feature type="region of interest" description="Disordered" evidence="3">
    <location>
        <begin position="225"/>
        <end position="244"/>
    </location>
</feature>
<dbReference type="PROSITE" id="PS50102">
    <property type="entry name" value="RRM"/>
    <property type="match status" value="1"/>
</dbReference>
<evidence type="ECO:0000256" key="1">
    <source>
        <dbReference type="ARBA" id="ARBA00022884"/>
    </source>
</evidence>
<reference evidence="5" key="1">
    <citation type="submission" date="2024-03" db="EMBL/GenBank/DDBJ databases">
        <title>WGS assembly of Saponaria officinalis var. Norfolk2.</title>
        <authorList>
            <person name="Jenkins J."/>
            <person name="Shu S."/>
            <person name="Grimwood J."/>
            <person name="Barry K."/>
            <person name="Goodstein D."/>
            <person name="Schmutz J."/>
            <person name="Leebens-Mack J."/>
            <person name="Osbourn A."/>
        </authorList>
    </citation>
    <scope>NUCLEOTIDE SEQUENCE [LARGE SCALE GENOMIC DNA]</scope>
    <source>
        <strain evidence="5">JIC</strain>
    </source>
</reference>
<keyword evidence="6" id="KW-1185">Reference proteome</keyword>
<evidence type="ECO:0000313" key="5">
    <source>
        <dbReference type="EMBL" id="KAK9757416.1"/>
    </source>
</evidence>
<proteinExistence type="predicted"/>
<protein>
    <recommendedName>
        <fullName evidence="4">RRM domain-containing protein</fullName>
    </recommendedName>
</protein>
<name>A0AAW1NA98_SAPOF</name>
<feature type="domain" description="RRM" evidence="4">
    <location>
        <begin position="147"/>
        <end position="233"/>
    </location>
</feature>
<dbReference type="AlphaFoldDB" id="A0AAW1NA98"/>
<sequence length="244" mass="26639">MADGVWDGRQGSMYPPSSAMMKRPRTDYDQPPRMAPGTDMHGYVPQDDRGGQRVAKDSESLGSAYDRYLQSTVQNMSYGQGEANTFPRANLGRGTAVGESSLVGRPGPAAPEVVMNGQGVGFGVQPLVDSMSRPGRETVRLPSDASNTLYVEGLPSNCTKREVAHIFRPFVGYREVRLVIKDAKHRGGDPLLLCFVDFVDAPCAATALSALQGYKMDEDDRDSSHLRIQFSRNPRSGSLSHSRR</sequence>
<evidence type="ECO:0000259" key="4">
    <source>
        <dbReference type="PROSITE" id="PS50102"/>
    </source>
</evidence>
<dbReference type="InterPro" id="IPR035979">
    <property type="entry name" value="RBD_domain_sf"/>
</dbReference>
<dbReference type="Pfam" id="PF00076">
    <property type="entry name" value="RRM_1"/>
    <property type="match status" value="1"/>
</dbReference>
<dbReference type="SMART" id="SM00360">
    <property type="entry name" value="RRM"/>
    <property type="match status" value="1"/>
</dbReference>
<dbReference type="InterPro" id="IPR012677">
    <property type="entry name" value="Nucleotide-bd_a/b_plait_sf"/>
</dbReference>
<evidence type="ECO:0000256" key="3">
    <source>
        <dbReference type="SAM" id="MobiDB-lite"/>
    </source>
</evidence>
<feature type="compositionally biased region" description="Basic and acidic residues" evidence="3">
    <location>
        <begin position="46"/>
        <end position="59"/>
    </location>
</feature>
<comment type="caution">
    <text evidence="5">The sequence shown here is derived from an EMBL/GenBank/DDBJ whole genome shotgun (WGS) entry which is preliminary data.</text>
</comment>
<dbReference type="PANTHER" id="PTHR10501">
    <property type="entry name" value="U1 SMALL NUCLEAR RIBONUCLEOPROTEIN A/U2 SMALL NUCLEAR RIBONUCLEOPROTEIN B"/>
    <property type="match status" value="1"/>
</dbReference>
<dbReference type="Proteomes" id="UP001443914">
    <property type="component" value="Unassembled WGS sequence"/>
</dbReference>
<feature type="region of interest" description="Disordered" evidence="3">
    <location>
        <begin position="1"/>
        <end position="59"/>
    </location>
</feature>